<evidence type="ECO:0000259" key="1">
    <source>
        <dbReference type="SMART" id="SM00986"/>
    </source>
</evidence>
<organism evidence="2 3">
    <name type="scientific">Clostridium weizhouense</name>
    <dbReference type="NCBI Taxonomy" id="2859781"/>
    <lineage>
        <taxon>Bacteria</taxon>
        <taxon>Bacillati</taxon>
        <taxon>Bacillota</taxon>
        <taxon>Clostridia</taxon>
        <taxon>Eubacteriales</taxon>
        <taxon>Clostridiaceae</taxon>
        <taxon>Clostridium</taxon>
    </lineage>
</organism>
<reference evidence="2 3" key="1">
    <citation type="submission" date="2021-07" db="EMBL/GenBank/DDBJ databases">
        <title>Clostridium weizhouense sp. nov., an anaerobic bacterium isolated from activated sludge of Petroleum wastewater.</title>
        <authorList>
            <person name="Li Q."/>
        </authorList>
    </citation>
    <scope>NUCLEOTIDE SEQUENCE [LARGE SCALE GENOMIC DNA]</scope>
    <source>
        <strain evidence="2 3">YB-6</strain>
    </source>
</reference>
<dbReference type="SMART" id="SM00986">
    <property type="entry name" value="UDG"/>
    <property type="match status" value="1"/>
</dbReference>
<dbReference type="CDD" id="cd10032">
    <property type="entry name" value="UDG-F6_HDG"/>
    <property type="match status" value="1"/>
</dbReference>
<evidence type="ECO:0000313" key="2">
    <source>
        <dbReference type="EMBL" id="MBW6409560.1"/>
    </source>
</evidence>
<evidence type="ECO:0000313" key="3">
    <source>
        <dbReference type="Proteomes" id="UP001519921"/>
    </source>
</evidence>
<keyword evidence="2" id="KW-0378">Hydrolase</keyword>
<sequence length="162" mass="19212">MIKSFPYLIDKNSKILILGSMPGVESLNRQQYYAHPRNVFWRILYTLFNEDYNEDYEYKKSFLKRHNIGLWDVLHTCERKGSLDSDIKFEEINDFNALFKEFPNIEHVFFNGSKAYDSFKKKVGFCFEGVSFHKLCSTSPAHAISFEKKLEQWKIIKTINES</sequence>
<dbReference type="SUPFAM" id="SSF52141">
    <property type="entry name" value="Uracil-DNA glycosylase-like"/>
    <property type="match status" value="1"/>
</dbReference>
<protein>
    <submittedName>
        <fullName evidence="2">DNA-deoxyinosine glycosylase</fullName>
        <ecNumber evidence="2">3.2.2.15</ecNumber>
    </submittedName>
</protein>
<dbReference type="Proteomes" id="UP001519921">
    <property type="component" value="Unassembled WGS sequence"/>
</dbReference>
<gene>
    <name evidence="2" type="ORF">KYD98_05605</name>
</gene>
<dbReference type="InterPro" id="IPR026353">
    <property type="entry name" value="Hypoxan-DNA_Glyclase"/>
</dbReference>
<proteinExistence type="predicted"/>
<name>A0ABS7APX5_9CLOT</name>
<dbReference type="Pfam" id="PF03167">
    <property type="entry name" value="UDG"/>
    <property type="match status" value="1"/>
</dbReference>
<keyword evidence="2" id="KW-0326">Glycosidase</keyword>
<dbReference type="NCBIfam" id="TIGR04274">
    <property type="entry name" value="hypoxanDNAglyco"/>
    <property type="match status" value="1"/>
</dbReference>
<dbReference type="GO" id="GO:0033958">
    <property type="term" value="F:DNA-deoxyinosine glycosylase activity"/>
    <property type="evidence" value="ECO:0007669"/>
    <property type="project" value="UniProtKB-EC"/>
</dbReference>
<accession>A0ABS7APX5</accession>
<dbReference type="EMBL" id="JAHXPT010000003">
    <property type="protein sequence ID" value="MBW6409560.1"/>
    <property type="molecule type" value="Genomic_DNA"/>
</dbReference>
<comment type="caution">
    <text evidence="2">The sequence shown here is derived from an EMBL/GenBank/DDBJ whole genome shotgun (WGS) entry which is preliminary data.</text>
</comment>
<dbReference type="RefSeq" id="WP_219778615.1">
    <property type="nucleotide sequence ID" value="NZ_JAHXPT010000003.1"/>
</dbReference>
<dbReference type="EC" id="3.2.2.15" evidence="2"/>
<dbReference type="InterPro" id="IPR005122">
    <property type="entry name" value="Uracil-DNA_glycosylase-like"/>
</dbReference>
<dbReference type="InterPro" id="IPR036895">
    <property type="entry name" value="Uracil-DNA_glycosylase-like_sf"/>
</dbReference>
<keyword evidence="3" id="KW-1185">Reference proteome</keyword>
<feature type="domain" description="Uracil-DNA glycosylase-like" evidence="1">
    <location>
        <begin position="6"/>
        <end position="157"/>
    </location>
</feature>
<dbReference type="SMART" id="SM00987">
    <property type="entry name" value="UreE_C"/>
    <property type="match status" value="1"/>
</dbReference>
<dbReference type="Gene3D" id="3.40.470.10">
    <property type="entry name" value="Uracil-DNA glycosylase-like domain"/>
    <property type="match status" value="1"/>
</dbReference>